<name>A0A6P4BDK6_ARADU</name>
<dbReference type="OrthoDB" id="1433117at2759"/>
<accession>A0A6P4BDK6</accession>
<evidence type="ECO:0000313" key="1">
    <source>
        <dbReference type="Proteomes" id="UP000515211"/>
    </source>
</evidence>
<dbReference type="GeneID" id="107461957"/>
<protein>
    <submittedName>
        <fullName evidence="2">Uncharacterized protein LOC107461957</fullName>
    </submittedName>
</protein>
<dbReference type="InterPro" id="IPR036397">
    <property type="entry name" value="RNaseH_sf"/>
</dbReference>
<dbReference type="PANTHER" id="PTHR48475:SF2">
    <property type="entry name" value="RIBONUCLEASE H"/>
    <property type="match status" value="1"/>
</dbReference>
<dbReference type="SUPFAM" id="SSF53098">
    <property type="entry name" value="Ribonuclease H-like"/>
    <property type="match status" value="1"/>
</dbReference>
<dbReference type="Gene3D" id="3.30.420.10">
    <property type="entry name" value="Ribonuclease H-like superfamily/Ribonuclease H"/>
    <property type="match status" value="1"/>
</dbReference>
<dbReference type="GO" id="GO:0003676">
    <property type="term" value="F:nucleic acid binding"/>
    <property type="evidence" value="ECO:0007669"/>
    <property type="project" value="InterPro"/>
</dbReference>
<gene>
    <name evidence="2" type="primary">LOC107461957</name>
</gene>
<evidence type="ECO:0000313" key="2">
    <source>
        <dbReference type="RefSeq" id="XP_015935998.1"/>
    </source>
</evidence>
<dbReference type="InterPro" id="IPR012337">
    <property type="entry name" value="RNaseH-like_sf"/>
</dbReference>
<reference evidence="1" key="1">
    <citation type="journal article" date="2016" name="Nat. Genet.">
        <title>The genome sequences of Arachis duranensis and Arachis ipaensis, the diploid ancestors of cultivated peanut.</title>
        <authorList>
            <person name="Bertioli D.J."/>
            <person name="Cannon S.B."/>
            <person name="Froenicke L."/>
            <person name="Huang G."/>
            <person name="Farmer A.D."/>
            <person name="Cannon E.K."/>
            <person name="Liu X."/>
            <person name="Gao D."/>
            <person name="Clevenger J."/>
            <person name="Dash S."/>
            <person name="Ren L."/>
            <person name="Moretzsohn M.C."/>
            <person name="Shirasawa K."/>
            <person name="Huang W."/>
            <person name="Vidigal B."/>
            <person name="Abernathy B."/>
            <person name="Chu Y."/>
            <person name="Niederhuth C.E."/>
            <person name="Umale P."/>
            <person name="Araujo A.C."/>
            <person name="Kozik A."/>
            <person name="Kim K.D."/>
            <person name="Burow M.D."/>
            <person name="Varshney R.K."/>
            <person name="Wang X."/>
            <person name="Zhang X."/>
            <person name="Barkley N."/>
            <person name="Guimaraes P.M."/>
            <person name="Isobe S."/>
            <person name="Guo B."/>
            <person name="Liao B."/>
            <person name="Stalker H.T."/>
            <person name="Schmitz R.J."/>
            <person name="Scheffler B.E."/>
            <person name="Leal-Bertioli S.C."/>
            <person name="Xun X."/>
            <person name="Jackson S.A."/>
            <person name="Michelmore R."/>
            <person name="Ozias-Akins P."/>
        </authorList>
    </citation>
    <scope>NUCLEOTIDE SEQUENCE [LARGE SCALE GENOMIC DNA]</scope>
    <source>
        <strain evidence="1">cv. V14167</strain>
    </source>
</reference>
<dbReference type="Proteomes" id="UP000515211">
    <property type="component" value="Chromosome 1"/>
</dbReference>
<dbReference type="RefSeq" id="XP_015935998.1">
    <property type="nucleotide sequence ID" value="XM_016080512.1"/>
</dbReference>
<sequence>MDRGRAAGQHILIQLQEVHVEASDNTVEFANKIILLGLKKRLDDKKGAWADELASVLWSYRTTEQSSTGETPFRLTYGLDAVIPVEIGEPSPRLLLKGVEEAVEKDLIDEVREMAHLTETALK</sequence>
<keyword evidence="1" id="KW-1185">Reference proteome</keyword>
<organism evidence="1 2">
    <name type="scientific">Arachis duranensis</name>
    <name type="common">Wild peanut</name>
    <dbReference type="NCBI Taxonomy" id="130453"/>
    <lineage>
        <taxon>Eukaryota</taxon>
        <taxon>Viridiplantae</taxon>
        <taxon>Streptophyta</taxon>
        <taxon>Embryophyta</taxon>
        <taxon>Tracheophyta</taxon>
        <taxon>Spermatophyta</taxon>
        <taxon>Magnoliopsida</taxon>
        <taxon>eudicotyledons</taxon>
        <taxon>Gunneridae</taxon>
        <taxon>Pentapetalae</taxon>
        <taxon>rosids</taxon>
        <taxon>fabids</taxon>
        <taxon>Fabales</taxon>
        <taxon>Fabaceae</taxon>
        <taxon>Papilionoideae</taxon>
        <taxon>50 kb inversion clade</taxon>
        <taxon>dalbergioids sensu lato</taxon>
        <taxon>Dalbergieae</taxon>
        <taxon>Pterocarpus clade</taxon>
        <taxon>Arachis</taxon>
    </lineage>
</organism>
<dbReference type="AlphaFoldDB" id="A0A6P4BDK6"/>
<proteinExistence type="predicted"/>
<reference evidence="2" key="2">
    <citation type="submission" date="2025-08" db="UniProtKB">
        <authorList>
            <consortium name="RefSeq"/>
        </authorList>
    </citation>
    <scope>IDENTIFICATION</scope>
    <source>
        <tissue evidence="2">Whole plant</tissue>
    </source>
</reference>
<dbReference type="PANTHER" id="PTHR48475">
    <property type="entry name" value="RIBONUCLEASE H"/>
    <property type="match status" value="1"/>
</dbReference>
<dbReference type="KEGG" id="adu:107461957"/>